<dbReference type="Proteomes" id="UP000269689">
    <property type="component" value="Unassembled WGS sequence"/>
</dbReference>
<dbReference type="InterPro" id="IPR029057">
    <property type="entry name" value="PRTase-like"/>
</dbReference>
<feature type="domain" description="Double zinc ribbon" evidence="3">
    <location>
        <begin position="6"/>
        <end position="63"/>
    </location>
</feature>
<dbReference type="Gene3D" id="3.40.50.2020">
    <property type="match status" value="1"/>
</dbReference>
<dbReference type="OrthoDB" id="9779910at2"/>
<dbReference type="SUPFAM" id="SSF53271">
    <property type="entry name" value="PRTase-like"/>
    <property type="match status" value="1"/>
</dbReference>
<feature type="domain" description="Phosphoribosyltransferase" evidence="2">
    <location>
        <begin position="139"/>
        <end position="234"/>
    </location>
</feature>
<dbReference type="AlphaFoldDB" id="A0A3N4UCB3"/>
<name>A0A3N4UCB3_9RHOB</name>
<dbReference type="Pfam" id="PF18912">
    <property type="entry name" value="DZR_2"/>
    <property type="match status" value="1"/>
</dbReference>
<evidence type="ECO:0000313" key="4">
    <source>
        <dbReference type="EMBL" id="RPE64689.1"/>
    </source>
</evidence>
<sequence>MQSLNKLFYPIKCLTCDQLVEFVYGLCPTCWGESHFIDGGCCDMCATSLIGESQAGDLCDDCLTKPRPWARAAALMVYRGNAKSIVMRLKHSDRTDLAYPVGEWLANSAKPIVEHDTVAVPVPIHWLRGYWRRYNQSILLSKRLSKVLEIDHCPNLLVRKRATRKLDGMSASERRETVAGAISFRGQKAKRVKGRHVLLVDDVLTTGATLTECTNACLAAGARKVSVAVLARVAKKN</sequence>
<dbReference type="PANTHER" id="PTHR47505:SF1">
    <property type="entry name" value="DNA UTILIZATION PROTEIN YHGH"/>
    <property type="match status" value="1"/>
</dbReference>
<reference evidence="4 5" key="1">
    <citation type="submission" date="2018-11" db="EMBL/GenBank/DDBJ databases">
        <title>Genomic Encyclopedia of Type Strains, Phase IV (KMG-IV): sequencing the most valuable type-strain genomes for metagenomic binning, comparative biology and taxonomic classification.</title>
        <authorList>
            <person name="Goeker M."/>
        </authorList>
    </citation>
    <scope>NUCLEOTIDE SEQUENCE [LARGE SCALE GENOMIC DNA]</scope>
    <source>
        <strain evidence="4 5">DSM 104731</strain>
    </source>
</reference>
<dbReference type="CDD" id="cd06223">
    <property type="entry name" value="PRTases_typeI"/>
    <property type="match status" value="1"/>
</dbReference>
<proteinExistence type="inferred from homology"/>
<comment type="caution">
    <text evidence="4">The sequence shown here is derived from an EMBL/GenBank/DDBJ whole genome shotgun (WGS) entry which is preliminary data.</text>
</comment>
<evidence type="ECO:0000259" key="2">
    <source>
        <dbReference type="Pfam" id="PF00156"/>
    </source>
</evidence>
<dbReference type="Pfam" id="PF00156">
    <property type="entry name" value="Pribosyltran"/>
    <property type="match status" value="1"/>
</dbReference>
<dbReference type="InterPro" id="IPR000836">
    <property type="entry name" value="PRTase_dom"/>
</dbReference>
<protein>
    <submittedName>
        <fullName evidence="4">ComF family protein</fullName>
    </submittedName>
</protein>
<evidence type="ECO:0000313" key="5">
    <source>
        <dbReference type="Proteomes" id="UP000269689"/>
    </source>
</evidence>
<evidence type="ECO:0000256" key="1">
    <source>
        <dbReference type="ARBA" id="ARBA00008007"/>
    </source>
</evidence>
<keyword evidence="5" id="KW-1185">Reference proteome</keyword>
<dbReference type="RefSeq" id="WP_123793537.1">
    <property type="nucleotide sequence ID" value="NZ_RKQK01000004.1"/>
</dbReference>
<evidence type="ECO:0000259" key="3">
    <source>
        <dbReference type="Pfam" id="PF18912"/>
    </source>
</evidence>
<dbReference type="PANTHER" id="PTHR47505">
    <property type="entry name" value="DNA UTILIZATION PROTEIN YHGH"/>
    <property type="match status" value="1"/>
</dbReference>
<dbReference type="InterPro" id="IPR051910">
    <property type="entry name" value="ComF/GntX_DNA_util-trans"/>
</dbReference>
<organism evidence="4 5">
    <name type="scientific">Pacificibacter maritimus</name>
    <dbReference type="NCBI Taxonomy" id="762213"/>
    <lineage>
        <taxon>Bacteria</taxon>
        <taxon>Pseudomonadati</taxon>
        <taxon>Pseudomonadota</taxon>
        <taxon>Alphaproteobacteria</taxon>
        <taxon>Rhodobacterales</taxon>
        <taxon>Roseobacteraceae</taxon>
        <taxon>Pacificibacter</taxon>
    </lineage>
</organism>
<accession>A0A3N4UCB3</accession>
<dbReference type="EMBL" id="RKQK01000004">
    <property type="protein sequence ID" value="RPE64689.1"/>
    <property type="molecule type" value="Genomic_DNA"/>
</dbReference>
<dbReference type="InterPro" id="IPR044005">
    <property type="entry name" value="DZR_2"/>
</dbReference>
<comment type="similarity">
    <text evidence="1">Belongs to the ComF/GntX family.</text>
</comment>
<gene>
    <name evidence="4" type="ORF">EDD53_2449</name>
</gene>